<reference evidence="2" key="1">
    <citation type="submission" date="2020-08" db="EMBL/GenBank/DDBJ databases">
        <title>Multicomponent nature underlies the extraordinary mechanical properties of spider dragline silk.</title>
        <authorList>
            <person name="Kono N."/>
            <person name="Nakamura H."/>
            <person name="Mori M."/>
            <person name="Yoshida Y."/>
            <person name="Ohtoshi R."/>
            <person name="Malay A.D."/>
            <person name="Moran D.A.P."/>
            <person name="Tomita M."/>
            <person name="Numata K."/>
            <person name="Arakawa K."/>
        </authorList>
    </citation>
    <scope>NUCLEOTIDE SEQUENCE</scope>
</reference>
<gene>
    <name evidence="2" type="ORF">NPIL_104361</name>
</gene>
<evidence type="ECO:0000313" key="3">
    <source>
        <dbReference type="Proteomes" id="UP000887013"/>
    </source>
</evidence>
<dbReference type="AlphaFoldDB" id="A0A8X6NKG3"/>
<dbReference type="EMBL" id="BMAW01010193">
    <property type="protein sequence ID" value="GFT17718.1"/>
    <property type="molecule type" value="Genomic_DNA"/>
</dbReference>
<keyword evidence="3" id="KW-1185">Reference proteome</keyword>
<organism evidence="2 3">
    <name type="scientific">Nephila pilipes</name>
    <name type="common">Giant wood spider</name>
    <name type="synonym">Nephila maculata</name>
    <dbReference type="NCBI Taxonomy" id="299642"/>
    <lineage>
        <taxon>Eukaryota</taxon>
        <taxon>Metazoa</taxon>
        <taxon>Ecdysozoa</taxon>
        <taxon>Arthropoda</taxon>
        <taxon>Chelicerata</taxon>
        <taxon>Arachnida</taxon>
        <taxon>Araneae</taxon>
        <taxon>Araneomorphae</taxon>
        <taxon>Entelegynae</taxon>
        <taxon>Araneoidea</taxon>
        <taxon>Nephilidae</taxon>
        <taxon>Nephila</taxon>
    </lineage>
</organism>
<protein>
    <submittedName>
        <fullName evidence="2">Uncharacterized protein</fullName>
    </submittedName>
</protein>
<accession>A0A8X6NKG3</accession>
<name>A0A8X6NKG3_NEPPI</name>
<evidence type="ECO:0000256" key="1">
    <source>
        <dbReference type="SAM" id="MobiDB-lite"/>
    </source>
</evidence>
<evidence type="ECO:0000313" key="2">
    <source>
        <dbReference type="EMBL" id="GFT17718.1"/>
    </source>
</evidence>
<feature type="region of interest" description="Disordered" evidence="1">
    <location>
        <begin position="1"/>
        <end position="49"/>
    </location>
</feature>
<comment type="caution">
    <text evidence="2">The sequence shown here is derived from an EMBL/GenBank/DDBJ whole genome shotgun (WGS) entry which is preliminary data.</text>
</comment>
<sequence length="95" mass="11450">MGLSPQVRIYDPRERDEGVVETDGLEGERSRTEQVETEGSRGLAREEISKEEQWRGKRMRSERLIEYSNNHERQHQSKRRPPVRMNWRKYAFFIS</sequence>
<dbReference type="Proteomes" id="UP000887013">
    <property type="component" value="Unassembled WGS sequence"/>
</dbReference>
<proteinExistence type="predicted"/>